<keyword evidence="3" id="KW-0732">Signal</keyword>
<feature type="signal peptide" evidence="3">
    <location>
        <begin position="1"/>
        <end position="20"/>
    </location>
</feature>
<dbReference type="InterPro" id="IPR029033">
    <property type="entry name" value="His_PPase_superfam"/>
</dbReference>
<dbReference type="Pfam" id="PF00328">
    <property type="entry name" value="His_Phos_2"/>
    <property type="match status" value="1"/>
</dbReference>
<organism evidence="4 5">
    <name type="scientific">Chilo suppressalis</name>
    <name type="common">Asiatic rice borer moth</name>
    <dbReference type="NCBI Taxonomy" id="168631"/>
    <lineage>
        <taxon>Eukaryota</taxon>
        <taxon>Metazoa</taxon>
        <taxon>Ecdysozoa</taxon>
        <taxon>Arthropoda</taxon>
        <taxon>Hexapoda</taxon>
        <taxon>Insecta</taxon>
        <taxon>Pterygota</taxon>
        <taxon>Neoptera</taxon>
        <taxon>Endopterygota</taxon>
        <taxon>Lepidoptera</taxon>
        <taxon>Glossata</taxon>
        <taxon>Ditrysia</taxon>
        <taxon>Pyraloidea</taxon>
        <taxon>Crambidae</taxon>
        <taxon>Crambinae</taxon>
        <taxon>Chilo</taxon>
    </lineage>
</organism>
<evidence type="ECO:0008006" key="6">
    <source>
        <dbReference type="Google" id="ProtNLM"/>
    </source>
</evidence>
<evidence type="ECO:0000313" key="5">
    <source>
        <dbReference type="Proteomes" id="UP001153292"/>
    </source>
</evidence>
<dbReference type="InterPro" id="IPR000560">
    <property type="entry name" value="His_Pase_clade-2"/>
</dbReference>
<keyword evidence="5" id="KW-1185">Reference proteome</keyword>
<dbReference type="SUPFAM" id="SSF53254">
    <property type="entry name" value="Phosphoglycerate mutase-like"/>
    <property type="match status" value="1"/>
</dbReference>
<dbReference type="PANTHER" id="PTHR11567">
    <property type="entry name" value="ACID PHOSPHATASE-RELATED"/>
    <property type="match status" value="1"/>
</dbReference>
<dbReference type="Gene3D" id="3.40.50.1240">
    <property type="entry name" value="Phosphoglycerate mutase-like"/>
    <property type="match status" value="2"/>
</dbReference>
<dbReference type="PROSITE" id="PS00616">
    <property type="entry name" value="HIS_ACID_PHOSPHAT_1"/>
    <property type="match status" value="1"/>
</dbReference>
<dbReference type="PROSITE" id="PS00778">
    <property type="entry name" value="HIS_ACID_PHOSPHAT_2"/>
    <property type="match status" value="1"/>
</dbReference>
<dbReference type="CDD" id="cd07061">
    <property type="entry name" value="HP_HAP_like"/>
    <property type="match status" value="1"/>
</dbReference>
<feature type="chain" id="PRO_5045352075" description="Glucose-1-phosphatase" evidence="3">
    <location>
        <begin position="21"/>
        <end position="396"/>
    </location>
</feature>
<dbReference type="InterPro" id="IPR033379">
    <property type="entry name" value="Acid_Pase_AS"/>
</dbReference>
<protein>
    <recommendedName>
        <fullName evidence="6">Glucose-1-phosphatase</fullName>
    </recommendedName>
</protein>
<comment type="similarity">
    <text evidence="2">Belongs to the histidine acid phosphatase family.</text>
</comment>
<reference evidence="4" key="1">
    <citation type="submission" date="2021-12" db="EMBL/GenBank/DDBJ databases">
        <authorList>
            <person name="King R."/>
        </authorList>
    </citation>
    <scope>NUCLEOTIDE SEQUENCE</scope>
</reference>
<dbReference type="PANTHER" id="PTHR11567:SF135">
    <property type="entry name" value="GLUCOSE-1-PHOSPHATASE"/>
    <property type="match status" value="1"/>
</dbReference>
<dbReference type="InterPro" id="IPR050645">
    <property type="entry name" value="Histidine_acid_phosphatase"/>
</dbReference>
<sequence length="396" mass="45715">MNAAVTTSLFFVFLFLKVDCLKLEEVFVLSRHNLRTPLTDKLQHVTPYPFPKWETKAGYLTSKGVLLEGYMGEYFNEWLRKEGLFTNECPSEDSVFFYSNVKQRTIETAKAFAESAFENCNVSIHFKKNATVDPVFNPVITNTSEVFKELYTASMQRKLNDLNLKDAYTELDKIIDIKKSDICQKHSFCDLVNRKDEILYRPGKEPDIFGPLSIGNSLVDSFLMSYYSGAKTEDIAWGKITTSEQWRKLLQITWENQNVRFNHTLASDIVKHMLNFIKNSLLTENTARKLTMLVGHDSNLNSIMAALKFKKYSLPGQYEITPIGGKIVFQKWSDDDKYYFLKVEYVYQSRDQIRDGSKLSMKDPPQTVLMELTDCKVNEAGYCPWSCFVDVLKNIN</sequence>
<comment type="catalytic activity">
    <reaction evidence="1">
        <text>a phosphate monoester + H2O = an alcohol + phosphate</text>
        <dbReference type="Rhea" id="RHEA:15017"/>
        <dbReference type="ChEBI" id="CHEBI:15377"/>
        <dbReference type="ChEBI" id="CHEBI:30879"/>
        <dbReference type="ChEBI" id="CHEBI:43474"/>
        <dbReference type="ChEBI" id="CHEBI:67140"/>
        <dbReference type="EC" id="3.1.3.2"/>
    </reaction>
</comment>
<gene>
    <name evidence="4" type="ORF">CHILSU_LOCUS7774</name>
</gene>
<proteinExistence type="inferred from homology"/>
<evidence type="ECO:0000256" key="3">
    <source>
        <dbReference type="SAM" id="SignalP"/>
    </source>
</evidence>
<name>A0ABN8B555_CHISP</name>
<dbReference type="Proteomes" id="UP001153292">
    <property type="component" value="Chromosome 29"/>
</dbReference>
<accession>A0ABN8B555</accession>
<dbReference type="EMBL" id="OU963922">
    <property type="protein sequence ID" value="CAH0404440.1"/>
    <property type="molecule type" value="Genomic_DNA"/>
</dbReference>
<evidence type="ECO:0000256" key="1">
    <source>
        <dbReference type="ARBA" id="ARBA00000032"/>
    </source>
</evidence>
<dbReference type="NCBIfam" id="NF007553">
    <property type="entry name" value="PRK10173.1"/>
    <property type="match status" value="1"/>
</dbReference>
<evidence type="ECO:0000313" key="4">
    <source>
        <dbReference type="EMBL" id="CAH0404440.1"/>
    </source>
</evidence>
<evidence type="ECO:0000256" key="2">
    <source>
        <dbReference type="ARBA" id="ARBA00005375"/>
    </source>
</evidence>